<evidence type="ECO:0000256" key="2">
    <source>
        <dbReference type="ARBA" id="ARBA00022679"/>
    </source>
</evidence>
<evidence type="ECO:0000259" key="3">
    <source>
        <dbReference type="Pfam" id="PF00195"/>
    </source>
</evidence>
<name>A0A0K1PYG1_9BACT</name>
<dbReference type="Gene3D" id="3.40.47.10">
    <property type="match status" value="1"/>
</dbReference>
<dbReference type="InterPro" id="IPR016039">
    <property type="entry name" value="Thiolase-like"/>
</dbReference>
<dbReference type="GO" id="GO:0030639">
    <property type="term" value="P:polyketide biosynthetic process"/>
    <property type="evidence" value="ECO:0007669"/>
    <property type="project" value="TreeGrafter"/>
</dbReference>
<dbReference type="InterPro" id="IPR012328">
    <property type="entry name" value="Chalcone/stilbene_synt_C"/>
</dbReference>
<evidence type="ECO:0000259" key="4">
    <source>
        <dbReference type="Pfam" id="PF02797"/>
    </source>
</evidence>
<sequence>MTSRDLATLRGVLVVCVSMKRGSARRHACCRSRRSPPLGVPTTMTHSPYRVATRLSGFEIVRPAYETSQAGSLEWLSRLHAASARAASTDPASFDGRAYAAQVSKLLARVGCSPEKIAARGYEVADISHTRWEDMLVYDVVRRPDGAPAGTRTEVFMRAAERAFERLYATVWTPPSDLIHVTCTGYASPSAAQRLVTRRGWGETTRVTHAYHMGCYAALPAIRMAAGFLASASNASSRADIVHTEICSLHLHPAEHAPEQLVVQSLFADGHVRYSVVRGGESDGKSLTLLSAREVLVPDSSGAMSWIVSDTGMAMTLARDVPMRIARGVREFVASLYAEGKLDMRRDLERTVFAVHPGGPRIIEGIQQALELTDAQTAASREVLFRFGNMSSSTLPHVWTALMNDAGVTTGTPIVSLAFGPGLTMCGALMIKE</sequence>
<dbReference type="KEGG" id="llu:AKJ09_05229"/>
<dbReference type="AlphaFoldDB" id="A0A0K1PYG1"/>
<protein>
    <submittedName>
        <fullName evidence="5">Chalcone synthase</fullName>
    </submittedName>
</protein>
<dbReference type="InterPro" id="IPR011141">
    <property type="entry name" value="Polyketide_synthase_type-III"/>
</dbReference>
<dbReference type="PATRIC" id="fig|1391654.3.peg.5302"/>
<dbReference type="GO" id="GO:0016747">
    <property type="term" value="F:acyltransferase activity, transferring groups other than amino-acyl groups"/>
    <property type="evidence" value="ECO:0007669"/>
    <property type="project" value="InterPro"/>
</dbReference>
<keyword evidence="2" id="KW-0808">Transferase</keyword>
<dbReference type="EMBL" id="CP012333">
    <property type="protein sequence ID" value="AKU98565.1"/>
    <property type="molecule type" value="Genomic_DNA"/>
</dbReference>
<gene>
    <name evidence="5" type="ORF">AKJ09_05229</name>
</gene>
<dbReference type="PANTHER" id="PTHR11877:SF46">
    <property type="entry name" value="TYPE III POLYKETIDE SYNTHASE A"/>
    <property type="match status" value="1"/>
</dbReference>
<dbReference type="PANTHER" id="PTHR11877">
    <property type="entry name" value="HYDROXYMETHYLGLUTARYL-COA SYNTHASE"/>
    <property type="match status" value="1"/>
</dbReference>
<dbReference type="SUPFAM" id="SSF53901">
    <property type="entry name" value="Thiolase-like"/>
    <property type="match status" value="2"/>
</dbReference>
<dbReference type="Proteomes" id="UP000064967">
    <property type="component" value="Chromosome"/>
</dbReference>
<dbReference type="STRING" id="1391654.AKJ09_05229"/>
<feature type="domain" description="Chalcone/stilbene synthase C-terminal" evidence="4">
    <location>
        <begin position="289"/>
        <end position="430"/>
    </location>
</feature>
<keyword evidence="6" id="KW-1185">Reference proteome</keyword>
<accession>A0A0K1PYG1</accession>
<evidence type="ECO:0000313" key="6">
    <source>
        <dbReference type="Proteomes" id="UP000064967"/>
    </source>
</evidence>
<dbReference type="InterPro" id="IPR001099">
    <property type="entry name" value="Chalcone/stilbene_synt_N"/>
</dbReference>
<feature type="domain" description="Chalcone/stilbene synthase N-terminal" evidence="3">
    <location>
        <begin position="177"/>
        <end position="271"/>
    </location>
</feature>
<dbReference type="Pfam" id="PF02797">
    <property type="entry name" value="Chal_sti_synt_C"/>
    <property type="match status" value="1"/>
</dbReference>
<dbReference type="Pfam" id="PF00195">
    <property type="entry name" value="Chal_sti_synt_N"/>
    <property type="match status" value="1"/>
</dbReference>
<comment type="similarity">
    <text evidence="1">Belongs to the thiolase-like superfamily. Chalcone/stilbene synthases family.</text>
</comment>
<evidence type="ECO:0000313" key="5">
    <source>
        <dbReference type="EMBL" id="AKU98565.1"/>
    </source>
</evidence>
<organism evidence="5 6">
    <name type="scientific">Labilithrix luteola</name>
    <dbReference type="NCBI Taxonomy" id="1391654"/>
    <lineage>
        <taxon>Bacteria</taxon>
        <taxon>Pseudomonadati</taxon>
        <taxon>Myxococcota</taxon>
        <taxon>Polyangia</taxon>
        <taxon>Polyangiales</taxon>
        <taxon>Labilitrichaceae</taxon>
        <taxon>Labilithrix</taxon>
    </lineage>
</organism>
<proteinExistence type="inferred from homology"/>
<reference evidence="5 6" key="1">
    <citation type="submission" date="2015-08" db="EMBL/GenBank/DDBJ databases">
        <authorList>
            <person name="Babu N.S."/>
            <person name="Beckwith C.J."/>
            <person name="Beseler K.G."/>
            <person name="Brison A."/>
            <person name="Carone J.V."/>
            <person name="Caskin T.P."/>
            <person name="Diamond M."/>
            <person name="Durham M.E."/>
            <person name="Foxe J.M."/>
            <person name="Go M."/>
            <person name="Henderson B.A."/>
            <person name="Jones I.B."/>
            <person name="McGettigan J.A."/>
            <person name="Micheletti S.J."/>
            <person name="Nasrallah M.E."/>
            <person name="Ortiz D."/>
            <person name="Piller C.R."/>
            <person name="Privatt S.R."/>
            <person name="Schneider S.L."/>
            <person name="Sharp S."/>
            <person name="Smith T.C."/>
            <person name="Stanton J.D."/>
            <person name="Ullery H.E."/>
            <person name="Wilson R.J."/>
            <person name="Serrano M.G."/>
            <person name="Buck G."/>
            <person name="Lee V."/>
            <person name="Wang Y."/>
            <person name="Carvalho R."/>
            <person name="Voegtly L."/>
            <person name="Shi R."/>
            <person name="Duckworth R."/>
            <person name="Johnson A."/>
            <person name="Loviza R."/>
            <person name="Walstead R."/>
            <person name="Shah Z."/>
            <person name="Kiflezghi M."/>
            <person name="Wade K."/>
            <person name="Ball S.L."/>
            <person name="Bradley K.W."/>
            <person name="Asai D.J."/>
            <person name="Bowman C.A."/>
            <person name="Russell D.A."/>
            <person name="Pope W.H."/>
            <person name="Jacobs-Sera D."/>
            <person name="Hendrix R.W."/>
            <person name="Hatfull G.F."/>
        </authorList>
    </citation>
    <scope>NUCLEOTIDE SEQUENCE [LARGE SCALE GENOMIC DNA]</scope>
    <source>
        <strain evidence="5 6">DSM 27648</strain>
    </source>
</reference>
<evidence type="ECO:0000256" key="1">
    <source>
        <dbReference type="ARBA" id="ARBA00005531"/>
    </source>
</evidence>